<dbReference type="EMBL" id="JBHSKJ010000010">
    <property type="protein sequence ID" value="MFC5146766.1"/>
    <property type="molecule type" value="Genomic_DNA"/>
</dbReference>
<name>A0ABW0A2C5_9ACTN</name>
<dbReference type="Gene3D" id="2.40.10.10">
    <property type="entry name" value="Trypsin-like serine proteases"/>
    <property type="match status" value="1"/>
</dbReference>
<dbReference type="Proteomes" id="UP001596222">
    <property type="component" value="Unassembled WGS sequence"/>
</dbReference>
<dbReference type="RefSeq" id="WP_382043526.1">
    <property type="nucleotide sequence ID" value="NZ_JBHSKJ010000010.1"/>
</dbReference>
<dbReference type="InterPro" id="IPR043504">
    <property type="entry name" value="Peptidase_S1_PA_chymotrypsin"/>
</dbReference>
<protein>
    <submittedName>
        <fullName evidence="1">Uncharacterized protein</fullName>
    </submittedName>
</protein>
<sequence>MTSFGCPASRPQHGEELLYCAGPAKAAPADEWQMPCDVAGGASGGPWPAGFDASTGPGTLVPVSSHSDALDGGTSMFGPVLGAQARKAYERAQRA</sequence>
<evidence type="ECO:0000313" key="1">
    <source>
        <dbReference type="EMBL" id="MFC5146766.1"/>
    </source>
</evidence>
<organism evidence="1 2">
    <name type="scientific">Streptomyces aureoversilis</name>
    <dbReference type="NCBI Taxonomy" id="67277"/>
    <lineage>
        <taxon>Bacteria</taxon>
        <taxon>Bacillati</taxon>
        <taxon>Actinomycetota</taxon>
        <taxon>Actinomycetes</taxon>
        <taxon>Kitasatosporales</taxon>
        <taxon>Streptomycetaceae</taxon>
        <taxon>Streptomyces</taxon>
    </lineage>
</organism>
<reference evidence="2" key="1">
    <citation type="journal article" date="2019" name="Int. J. Syst. Evol. Microbiol.">
        <title>The Global Catalogue of Microorganisms (GCM) 10K type strain sequencing project: providing services to taxonomists for standard genome sequencing and annotation.</title>
        <authorList>
            <consortium name="The Broad Institute Genomics Platform"/>
            <consortium name="The Broad Institute Genome Sequencing Center for Infectious Disease"/>
            <person name="Wu L."/>
            <person name="Ma J."/>
        </authorList>
    </citation>
    <scope>NUCLEOTIDE SEQUENCE [LARGE SCALE GENOMIC DNA]</scope>
    <source>
        <strain evidence="2">CGMCC 4.1641</strain>
    </source>
</reference>
<keyword evidence="2" id="KW-1185">Reference proteome</keyword>
<gene>
    <name evidence="1" type="ORF">ACFPP6_19015</name>
</gene>
<accession>A0ABW0A2C5</accession>
<proteinExistence type="predicted"/>
<comment type="caution">
    <text evidence="1">The sequence shown here is derived from an EMBL/GenBank/DDBJ whole genome shotgun (WGS) entry which is preliminary data.</text>
</comment>
<evidence type="ECO:0000313" key="2">
    <source>
        <dbReference type="Proteomes" id="UP001596222"/>
    </source>
</evidence>